<proteinExistence type="inferred from homology"/>
<dbReference type="GO" id="GO:0005992">
    <property type="term" value="P:trehalose biosynthetic process"/>
    <property type="evidence" value="ECO:0007669"/>
    <property type="project" value="UniProtKB-UniPathway"/>
</dbReference>
<gene>
    <name evidence="5" type="ORF">METZ01_LOCUS100515</name>
</gene>
<dbReference type="UniPathway" id="UPA00299"/>
<evidence type="ECO:0000313" key="5">
    <source>
        <dbReference type="EMBL" id="SVA47661.1"/>
    </source>
</evidence>
<evidence type="ECO:0000256" key="1">
    <source>
        <dbReference type="ARBA" id="ARBA00005199"/>
    </source>
</evidence>
<keyword evidence="4" id="KW-0378">Hydrolase</keyword>
<organism evidence="5">
    <name type="scientific">marine metagenome</name>
    <dbReference type="NCBI Taxonomy" id="408172"/>
    <lineage>
        <taxon>unclassified sequences</taxon>
        <taxon>metagenomes</taxon>
        <taxon>ecological metagenomes</taxon>
    </lineage>
</organism>
<dbReference type="NCBIfam" id="TIGR01484">
    <property type="entry name" value="HAD-SF-IIB"/>
    <property type="match status" value="1"/>
</dbReference>
<dbReference type="EMBL" id="UINC01010737">
    <property type="protein sequence ID" value="SVA47661.1"/>
    <property type="molecule type" value="Genomic_DNA"/>
</dbReference>
<protein>
    <recommendedName>
        <fullName evidence="3">trehalose-phosphatase</fullName>
        <ecNumber evidence="3">3.1.3.12</ecNumber>
    </recommendedName>
</protein>
<dbReference type="InterPro" id="IPR044651">
    <property type="entry name" value="OTSB-like"/>
</dbReference>
<accession>A0A381W5S7</accession>
<dbReference type="Gene3D" id="3.30.70.1020">
    <property type="entry name" value="Trehalose-6-phosphate phosphatase related protein, domain 2"/>
    <property type="match status" value="1"/>
</dbReference>
<dbReference type="InterPro" id="IPR006379">
    <property type="entry name" value="HAD-SF_hydro_IIB"/>
</dbReference>
<sequence>MVKSAIPFIENKHHCLELIGDRIPALFSDFDGTLSELNTDPRKAFIDPQCLSAISRLRLKLPAVAIISGRMATDVRDRVGLDKITYVGNHGAEQIVNGVLSREPGATNDSNLISTVLNYLQSRVSTSGIFFEYKKVSASIHYRCSGNRESTYQELSLALQEAPNIQKLDVFWGRDILEIRPLSGFHKGYALRKLMRENEIKSLVYVGDDTTDIDAFQALRTIKDEGEAKGISAVVESKGMNKKLL</sequence>
<dbReference type="PANTHER" id="PTHR43768:SF3">
    <property type="entry name" value="TREHALOSE 6-PHOSPHATE PHOSPHATASE"/>
    <property type="match status" value="1"/>
</dbReference>
<dbReference type="GO" id="GO:0004805">
    <property type="term" value="F:trehalose-phosphatase activity"/>
    <property type="evidence" value="ECO:0007669"/>
    <property type="project" value="UniProtKB-EC"/>
</dbReference>
<dbReference type="EC" id="3.1.3.12" evidence="3"/>
<dbReference type="AlphaFoldDB" id="A0A381W5S7"/>
<dbReference type="SUPFAM" id="SSF56784">
    <property type="entry name" value="HAD-like"/>
    <property type="match status" value="1"/>
</dbReference>
<comment type="similarity">
    <text evidence="2">Belongs to the trehalose phosphatase family.</text>
</comment>
<name>A0A381W5S7_9ZZZZ</name>
<evidence type="ECO:0000256" key="3">
    <source>
        <dbReference type="ARBA" id="ARBA00013086"/>
    </source>
</evidence>
<evidence type="ECO:0000256" key="4">
    <source>
        <dbReference type="ARBA" id="ARBA00022801"/>
    </source>
</evidence>
<dbReference type="InterPro" id="IPR036412">
    <property type="entry name" value="HAD-like_sf"/>
</dbReference>
<dbReference type="Gene3D" id="3.40.50.1000">
    <property type="entry name" value="HAD superfamily/HAD-like"/>
    <property type="match status" value="1"/>
</dbReference>
<dbReference type="PANTHER" id="PTHR43768">
    <property type="entry name" value="TREHALOSE 6-PHOSPHATE PHOSPHATASE"/>
    <property type="match status" value="1"/>
</dbReference>
<dbReference type="InterPro" id="IPR023214">
    <property type="entry name" value="HAD_sf"/>
</dbReference>
<feature type="non-terminal residue" evidence="5">
    <location>
        <position position="245"/>
    </location>
</feature>
<dbReference type="InterPro" id="IPR003337">
    <property type="entry name" value="Trehalose_PPase"/>
</dbReference>
<dbReference type="Pfam" id="PF02358">
    <property type="entry name" value="Trehalose_PPase"/>
    <property type="match status" value="1"/>
</dbReference>
<evidence type="ECO:0000256" key="2">
    <source>
        <dbReference type="ARBA" id="ARBA00008770"/>
    </source>
</evidence>
<dbReference type="NCBIfam" id="TIGR00685">
    <property type="entry name" value="T6PP"/>
    <property type="match status" value="1"/>
</dbReference>
<reference evidence="5" key="1">
    <citation type="submission" date="2018-05" db="EMBL/GenBank/DDBJ databases">
        <authorList>
            <person name="Lanie J.A."/>
            <person name="Ng W.-L."/>
            <person name="Kazmierczak K.M."/>
            <person name="Andrzejewski T.M."/>
            <person name="Davidsen T.M."/>
            <person name="Wayne K.J."/>
            <person name="Tettelin H."/>
            <person name="Glass J.I."/>
            <person name="Rusch D."/>
            <person name="Podicherti R."/>
            <person name="Tsui H.-C.T."/>
            <person name="Winkler M.E."/>
        </authorList>
    </citation>
    <scope>NUCLEOTIDE SEQUENCE</scope>
</reference>
<comment type="pathway">
    <text evidence="1">Glycan biosynthesis; trehalose biosynthesis.</text>
</comment>